<dbReference type="EMBL" id="JWZT01004477">
    <property type="protein sequence ID" value="KII64007.1"/>
    <property type="molecule type" value="Genomic_DNA"/>
</dbReference>
<evidence type="ECO:0000313" key="2">
    <source>
        <dbReference type="Proteomes" id="UP000031668"/>
    </source>
</evidence>
<name>A0A0C2MQS5_THEKT</name>
<evidence type="ECO:0000313" key="1">
    <source>
        <dbReference type="EMBL" id="KII64007.1"/>
    </source>
</evidence>
<dbReference type="PANTHER" id="PTHR47163">
    <property type="entry name" value="DDE_TNP_IS1595 DOMAIN-CONTAINING PROTEIN"/>
    <property type="match status" value="1"/>
</dbReference>
<proteinExistence type="predicted"/>
<accession>A0A0C2MQS5</accession>
<dbReference type="OrthoDB" id="6596289at2759"/>
<sequence length="164" mass="18950">MVENMFYQMLLDQESLENFLVTHGLVVNAATADEKGHKKKTRAHLVDAIEKHGGHVKCKNRGSLLRDDETIIQEDRDEWLRMNNNQPMHPNRNYGMRISGPWIIGLMECIKDNQGQYKSDEVGLFKVERRDSATLLPLTRSHVHTGSTIWFDQWAAYDSLNREG</sequence>
<gene>
    <name evidence="1" type="ORF">RF11_08818</name>
</gene>
<dbReference type="AlphaFoldDB" id="A0A0C2MQS5"/>
<organism evidence="1 2">
    <name type="scientific">Thelohanellus kitauei</name>
    <name type="common">Myxosporean</name>
    <dbReference type="NCBI Taxonomy" id="669202"/>
    <lineage>
        <taxon>Eukaryota</taxon>
        <taxon>Metazoa</taxon>
        <taxon>Cnidaria</taxon>
        <taxon>Myxozoa</taxon>
        <taxon>Myxosporea</taxon>
        <taxon>Bivalvulida</taxon>
        <taxon>Platysporina</taxon>
        <taxon>Myxobolidae</taxon>
        <taxon>Thelohanellus</taxon>
    </lineage>
</organism>
<protein>
    <submittedName>
        <fullName evidence="1">Uncharacterized protein</fullName>
    </submittedName>
</protein>
<comment type="caution">
    <text evidence="1">The sequence shown here is derived from an EMBL/GenBank/DDBJ whole genome shotgun (WGS) entry which is preliminary data.</text>
</comment>
<dbReference type="InterPro" id="IPR053164">
    <property type="entry name" value="IS1016-like_transposase"/>
</dbReference>
<reference evidence="1 2" key="1">
    <citation type="journal article" date="2014" name="Genome Biol. Evol.">
        <title>The genome of the myxosporean Thelohanellus kitauei shows adaptations to nutrient acquisition within its fish host.</title>
        <authorList>
            <person name="Yang Y."/>
            <person name="Xiong J."/>
            <person name="Zhou Z."/>
            <person name="Huo F."/>
            <person name="Miao W."/>
            <person name="Ran C."/>
            <person name="Liu Y."/>
            <person name="Zhang J."/>
            <person name="Feng J."/>
            <person name="Wang M."/>
            <person name="Wang M."/>
            <person name="Wang L."/>
            <person name="Yao B."/>
        </authorList>
    </citation>
    <scope>NUCLEOTIDE SEQUENCE [LARGE SCALE GENOMIC DNA]</scope>
    <source>
        <strain evidence="1">Wuqing</strain>
    </source>
</reference>
<keyword evidence="2" id="KW-1185">Reference proteome</keyword>
<dbReference type="PANTHER" id="PTHR47163:SF2">
    <property type="entry name" value="SI:DKEY-17M8.2"/>
    <property type="match status" value="1"/>
</dbReference>
<dbReference type="Proteomes" id="UP000031668">
    <property type="component" value="Unassembled WGS sequence"/>
</dbReference>